<dbReference type="InterPro" id="IPR036047">
    <property type="entry name" value="F-box-like_dom_sf"/>
</dbReference>
<dbReference type="InterPro" id="IPR015943">
    <property type="entry name" value="WD40/YVTN_repeat-like_dom_sf"/>
</dbReference>
<dbReference type="CDD" id="cd09917">
    <property type="entry name" value="F-box_SF"/>
    <property type="match status" value="1"/>
</dbReference>
<evidence type="ECO:0000259" key="2">
    <source>
        <dbReference type="Pfam" id="PF00646"/>
    </source>
</evidence>
<dbReference type="Gene3D" id="2.130.10.10">
    <property type="entry name" value="YVTN repeat-like/Quinoprotein amine dehydrogenase"/>
    <property type="match status" value="1"/>
</dbReference>
<dbReference type="InterPro" id="IPR001810">
    <property type="entry name" value="F-box_dom"/>
</dbReference>
<sequence length="629" mass="68230">MHIRLSFSLSTTNESRQSMPTHQAANGAITSQQQLSSSRAHITNGSHALPPLLRLPTDVWLHIFAQLQPRSASTLTALSTTCKHVLRLVDEHGWKGVLAQEYASVRLDRLDAPYKAYVRHLSRSAIVRSRWWFACRYACLLKQCWSSVALRTGSVDIPAAERKKPPGHARSRRFGGDFAIPTLTVGTRWILVGARSEPFVYHATAPQQLICRIKLNSRPGETATAPDDPWQDITALEAVDAEAITVVVGYADGCVQLIALRSKGGGVEAEVLRHFAASRRHEVASVAVQSSDASSSNDVASEEVLIASLSKRGLLRIHAVDDHVTPNGDGKEWSWQIDSEGSAVIPDPNIAAADDSGASTPRTFRSAAFNNAPADITSSASGTRAWSALLGSCADARKPARGADRWVAVGITAEHAVYIYPLSRPDGSVQLGEPFHVASKGQRTSVYAMATPPASSSIPSFLLFVGFYDGVVRVYDTRQLHRASAANGPRRRRRELDPIALFRADYDTDAVYSLTFGGPRAELLVIGGSRHAKARVFDVSALAAYDVPLLSAPGAQAERRDWTAFALHSTDSPLYGVVGAADTLVGVTDRRLWWFDFGAPLLDRGDGESVAFFRHADGELRYSSPRHTA</sequence>
<dbReference type="Pfam" id="PF00646">
    <property type="entry name" value="F-box"/>
    <property type="match status" value="1"/>
</dbReference>
<name>E6ZQA3_SPORE</name>
<evidence type="ECO:0000313" key="4">
    <source>
        <dbReference type="Proteomes" id="UP000008867"/>
    </source>
</evidence>
<gene>
    <name evidence="3" type="ORF">sr15875</name>
</gene>
<reference evidence="3 4" key="1">
    <citation type="journal article" date="2010" name="Science">
        <title>Pathogenicity determinants in smut fungi revealed by genome comparison.</title>
        <authorList>
            <person name="Schirawski J."/>
            <person name="Mannhaupt G."/>
            <person name="Muench K."/>
            <person name="Brefort T."/>
            <person name="Schipper K."/>
            <person name="Doehlemann G."/>
            <person name="Di Stasio M."/>
            <person name="Roessel N."/>
            <person name="Mendoza-Mendoza A."/>
            <person name="Pester D."/>
            <person name="Mueller O."/>
            <person name="Winterberg B."/>
            <person name="Meyer E."/>
            <person name="Ghareeb H."/>
            <person name="Wollenberg T."/>
            <person name="Muensterkoetter M."/>
            <person name="Wong P."/>
            <person name="Walter M."/>
            <person name="Stukenbrock E."/>
            <person name="Gueldener U."/>
            <person name="Kahmann R."/>
        </authorList>
    </citation>
    <scope>NUCLEOTIDE SEQUENCE [LARGE SCALE GENOMIC DNA]</scope>
    <source>
        <strain evidence="4">SRZ2</strain>
    </source>
</reference>
<feature type="compositionally biased region" description="Polar residues" evidence="1">
    <location>
        <begin position="7"/>
        <end position="30"/>
    </location>
</feature>
<dbReference type="OrthoDB" id="1259151at2759"/>
<dbReference type="SUPFAM" id="SSF101908">
    <property type="entry name" value="Putative isomerase YbhE"/>
    <property type="match status" value="1"/>
</dbReference>
<protein>
    <recommendedName>
        <fullName evidence="2">F-box domain-containing protein</fullName>
    </recommendedName>
</protein>
<dbReference type="EMBL" id="FQ311436">
    <property type="protein sequence ID" value="CBQ69410.1"/>
    <property type="molecule type" value="Genomic_DNA"/>
</dbReference>
<dbReference type="VEuPathDB" id="FungiDB:sr15875"/>
<dbReference type="SUPFAM" id="SSF81383">
    <property type="entry name" value="F-box domain"/>
    <property type="match status" value="1"/>
</dbReference>
<proteinExistence type="predicted"/>
<organism evidence="3 4">
    <name type="scientific">Sporisorium reilianum (strain SRZ2)</name>
    <name type="common">Maize head smut fungus</name>
    <dbReference type="NCBI Taxonomy" id="999809"/>
    <lineage>
        <taxon>Eukaryota</taxon>
        <taxon>Fungi</taxon>
        <taxon>Dikarya</taxon>
        <taxon>Basidiomycota</taxon>
        <taxon>Ustilaginomycotina</taxon>
        <taxon>Ustilaginomycetes</taxon>
        <taxon>Ustilaginales</taxon>
        <taxon>Ustilaginaceae</taxon>
        <taxon>Sporisorium</taxon>
    </lineage>
</organism>
<feature type="domain" description="F-box" evidence="2">
    <location>
        <begin position="52"/>
        <end position="91"/>
    </location>
</feature>
<accession>E6ZQA3</accession>
<keyword evidence="4" id="KW-1185">Reference proteome</keyword>
<dbReference type="eggNOG" id="ENOG502SCUA">
    <property type="taxonomic scope" value="Eukaryota"/>
</dbReference>
<dbReference type="Proteomes" id="UP000008867">
    <property type="component" value="Chromosome 15"/>
</dbReference>
<dbReference type="AlphaFoldDB" id="E6ZQA3"/>
<evidence type="ECO:0000256" key="1">
    <source>
        <dbReference type="SAM" id="MobiDB-lite"/>
    </source>
</evidence>
<dbReference type="HOGENOM" id="CLU_029648_0_0_1"/>
<evidence type="ECO:0000313" key="3">
    <source>
        <dbReference type="EMBL" id="CBQ69410.1"/>
    </source>
</evidence>
<feature type="region of interest" description="Disordered" evidence="1">
    <location>
        <begin position="1"/>
        <end position="30"/>
    </location>
</feature>